<evidence type="ECO:0000256" key="1">
    <source>
        <dbReference type="ARBA" id="ARBA00022857"/>
    </source>
</evidence>
<evidence type="ECO:0000256" key="2">
    <source>
        <dbReference type="ARBA" id="ARBA00023027"/>
    </source>
</evidence>
<feature type="domain" description="DUS-like FMN-binding" evidence="3">
    <location>
        <begin position="6"/>
        <end position="180"/>
    </location>
</feature>
<organism evidence="4">
    <name type="scientific">Emiliania huxleyi</name>
    <name type="common">Coccolithophore</name>
    <name type="synonym">Pontosphaera huxleyi</name>
    <dbReference type="NCBI Taxonomy" id="2903"/>
    <lineage>
        <taxon>Eukaryota</taxon>
        <taxon>Haptista</taxon>
        <taxon>Haptophyta</taxon>
        <taxon>Prymnesiophyceae</taxon>
        <taxon>Isochrysidales</taxon>
        <taxon>Noelaerhabdaceae</taxon>
        <taxon>Emiliania</taxon>
    </lineage>
</organism>
<proteinExistence type="predicted"/>
<dbReference type="PANTHER" id="PTHR11082:SF5">
    <property type="entry name" value="TRNA-DIHYDROURIDINE(16_17) SYNTHASE [NAD(P)(+)]-LIKE"/>
    <property type="match status" value="1"/>
</dbReference>
<evidence type="ECO:0000259" key="3">
    <source>
        <dbReference type="Pfam" id="PF01207"/>
    </source>
</evidence>
<keyword evidence="2" id="KW-0520">NAD</keyword>
<dbReference type="Gene3D" id="3.20.20.70">
    <property type="entry name" value="Aldolase class I"/>
    <property type="match status" value="1"/>
</dbReference>
<dbReference type="SUPFAM" id="SSF51395">
    <property type="entry name" value="FMN-linked oxidoreductases"/>
    <property type="match status" value="1"/>
</dbReference>
<reference evidence="4" key="1">
    <citation type="submission" date="2021-01" db="EMBL/GenBank/DDBJ databases">
        <authorList>
            <person name="Corre E."/>
            <person name="Pelletier E."/>
            <person name="Niang G."/>
            <person name="Scheremetjew M."/>
            <person name="Finn R."/>
            <person name="Kale V."/>
            <person name="Holt S."/>
            <person name="Cochrane G."/>
            <person name="Meng A."/>
            <person name="Brown T."/>
            <person name="Cohen L."/>
        </authorList>
    </citation>
    <scope>NUCLEOTIDE SEQUENCE</scope>
    <source>
        <strain evidence="4">379</strain>
    </source>
</reference>
<evidence type="ECO:0000313" key="4">
    <source>
        <dbReference type="EMBL" id="CAE0555241.1"/>
    </source>
</evidence>
<dbReference type="InterPro" id="IPR035587">
    <property type="entry name" value="DUS-like_FMN-bd"/>
</dbReference>
<dbReference type="GO" id="GO:0017150">
    <property type="term" value="F:tRNA dihydrouridine synthase activity"/>
    <property type="evidence" value="ECO:0007669"/>
    <property type="project" value="TreeGrafter"/>
</dbReference>
<dbReference type="CDD" id="cd02801">
    <property type="entry name" value="DUS_like_FMN"/>
    <property type="match status" value="1"/>
</dbReference>
<gene>
    <name evidence="4" type="ORF">EHUX00137_LOCUS21120</name>
    <name evidence="5" type="ORF">EHUX00137_LOCUS21123</name>
</gene>
<sequence>MCDAADRALLLRIVSTLSRSLCVPLFCKIRLLDEIDETLAFAQQLQDAGCALLAVHGRYRGSPMRRRDGPAHLDQVALIKQRLSVPVVTNGNVRSGAELVDSLLLTGADGAMTAEGALDDPAIFAKAIAHAHAERSRLAAERRRAKALKAQRRDGRHLTEEEAAVVRGRKAAKATLAQIKAISSALPPPPSAAPPPPFALAEQYIGLVEEHPPPGGAAALLSHAVFHLRRLCRTPLAEFGLLADLEACKSLAACADVIRRCRAFAEGSEAFQGRRRPPSYWRRQQRRKKT</sequence>
<dbReference type="AlphaFoldDB" id="A0A6V2RXM2"/>
<dbReference type="InterPro" id="IPR013785">
    <property type="entry name" value="Aldolase_TIM"/>
</dbReference>
<dbReference type="PANTHER" id="PTHR11082">
    <property type="entry name" value="TRNA-DIHYDROURIDINE SYNTHASE"/>
    <property type="match status" value="1"/>
</dbReference>
<accession>A0A6V2RXM2</accession>
<dbReference type="EMBL" id="HBIR01027383">
    <property type="protein sequence ID" value="CAE0555246.1"/>
    <property type="molecule type" value="Transcribed_RNA"/>
</dbReference>
<evidence type="ECO:0000313" key="5">
    <source>
        <dbReference type="EMBL" id="CAE0555246.1"/>
    </source>
</evidence>
<keyword evidence="1" id="KW-0521">NADP</keyword>
<dbReference type="EMBL" id="HBIR01027380">
    <property type="protein sequence ID" value="CAE0555241.1"/>
    <property type="molecule type" value="Transcribed_RNA"/>
</dbReference>
<protein>
    <recommendedName>
        <fullName evidence="3">DUS-like FMN-binding domain-containing protein</fullName>
    </recommendedName>
</protein>
<dbReference type="Pfam" id="PF01207">
    <property type="entry name" value="Dus"/>
    <property type="match status" value="1"/>
</dbReference>
<name>A0A6V2RXM2_EMIHU</name>